<proteinExistence type="inferred from homology"/>
<feature type="transmembrane region" description="Helical" evidence="7">
    <location>
        <begin position="39"/>
        <end position="57"/>
    </location>
</feature>
<dbReference type="AlphaFoldDB" id="A0A9E8Z1U5"/>
<evidence type="ECO:0000256" key="4">
    <source>
        <dbReference type="ARBA" id="ARBA00022692"/>
    </source>
</evidence>
<geneLocation type="mitochondrion" evidence="8"/>
<dbReference type="HAMAP" id="MF_01456">
    <property type="entry name" value="NDH1_NuoK"/>
    <property type="match status" value="1"/>
</dbReference>
<keyword evidence="4 7" id="KW-0812">Transmembrane</keyword>
<evidence type="ECO:0000256" key="1">
    <source>
        <dbReference type="ARBA" id="ARBA00004141"/>
    </source>
</evidence>
<dbReference type="PANTHER" id="PTHR11434:SF16">
    <property type="entry name" value="NADH-UBIQUINONE OXIDOREDUCTASE CHAIN 4L"/>
    <property type="match status" value="1"/>
</dbReference>
<feature type="transmembrane region" description="Helical" evidence="7">
    <location>
        <begin position="6"/>
        <end position="27"/>
    </location>
</feature>
<dbReference type="GO" id="GO:0030964">
    <property type="term" value="C:NADH dehydrogenase complex"/>
    <property type="evidence" value="ECO:0007669"/>
    <property type="project" value="TreeGrafter"/>
</dbReference>
<dbReference type="EMBL" id="ON390794">
    <property type="protein sequence ID" value="WAK85046.1"/>
    <property type="molecule type" value="Genomic_DNA"/>
</dbReference>
<evidence type="ECO:0000256" key="6">
    <source>
        <dbReference type="ARBA" id="ARBA00023136"/>
    </source>
</evidence>
<dbReference type="GO" id="GO:0042773">
    <property type="term" value="P:ATP synthesis coupled electron transport"/>
    <property type="evidence" value="ECO:0007669"/>
    <property type="project" value="InterPro"/>
</dbReference>
<dbReference type="NCBIfam" id="NF004321">
    <property type="entry name" value="PRK05715.1-3"/>
    <property type="match status" value="1"/>
</dbReference>
<comment type="subcellular location">
    <subcellularLocation>
        <location evidence="1">Membrane</location>
        <topology evidence="1">Multi-pass membrane protein</topology>
    </subcellularLocation>
</comment>
<dbReference type="NCBIfam" id="NF004320">
    <property type="entry name" value="PRK05715.1-2"/>
    <property type="match status" value="1"/>
</dbReference>
<keyword evidence="5 7" id="KW-1133">Transmembrane helix</keyword>
<dbReference type="InterPro" id="IPR001133">
    <property type="entry name" value="NADH_UbQ_OxRdtase_chain4L/K"/>
</dbReference>
<reference evidence="8" key="1">
    <citation type="submission" date="2022-04" db="EMBL/GenBank/DDBJ databases">
        <title>A new insight into Amicula, a genus of tiny marine littoral diatoms with the description of two new tropical species and the largest mitogenome known for a stramenopile.</title>
        <authorList>
            <person name="Gastineau R."/>
            <person name="Li C."/>
            <person name="Ashworth M.P."/>
            <person name="Witkowski A."/>
            <person name="Turmel M."/>
            <person name="Gorecka E."/>
            <person name="Frankovich T.A."/>
            <person name="Wachnicka A."/>
            <person name="Lobban C.S."/>
            <person name="Theriot E.C."/>
            <person name="Otis C."/>
            <person name="Dabek P."/>
            <person name="Binczewska A."/>
            <person name="Lemieux C."/>
        </authorList>
    </citation>
    <scope>NUCLEOTIDE SEQUENCE</scope>
    <source>
        <strain evidence="8">GU52X-4 cfCalB7</strain>
    </source>
</reference>
<dbReference type="Gene3D" id="1.10.287.3510">
    <property type="match status" value="1"/>
</dbReference>
<dbReference type="InterPro" id="IPR039428">
    <property type="entry name" value="NUOK/Mnh_C1-like"/>
</dbReference>
<gene>
    <name evidence="8" type="primary">nad4L</name>
</gene>
<keyword evidence="3" id="KW-0813">Transport</keyword>
<comment type="similarity">
    <text evidence="2">Belongs to the complex I subunit 4L family.</text>
</comment>
<dbReference type="NCBIfam" id="NF004323">
    <property type="entry name" value="PRK05715.1-5"/>
    <property type="match status" value="1"/>
</dbReference>
<name>A0A9E8Z1U5_9STRA</name>
<organism evidence="8">
    <name type="scientific">Amicula sp. isolate GU52X-4 cfCalB7</name>
    <dbReference type="NCBI Taxonomy" id="3003489"/>
    <lineage>
        <taxon>Eukaryota</taxon>
        <taxon>Sar</taxon>
        <taxon>Stramenopiles</taxon>
        <taxon>Ochrophyta</taxon>
        <taxon>Bacillariophyta</taxon>
        <taxon>Bacillariophyceae</taxon>
        <taxon>Bacillariophycidae</taxon>
        <taxon>Naviculales</taxon>
        <taxon>Naviculaceae</taxon>
        <taxon>Amicula</taxon>
    </lineage>
</organism>
<evidence type="ECO:0000256" key="3">
    <source>
        <dbReference type="ARBA" id="ARBA00022448"/>
    </source>
</evidence>
<dbReference type="GO" id="GO:0016651">
    <property type="term" value="F:oxidoreductase activity, acting on NAD(P)H"/>
    <property type="evidence" value="ECO:0007669"/>
    <property type="project" value="InterPro"/>
</dbReference>
<protein>
    <submittedName>
        <fullName evidence="8">NADH dehydrogenase subunit 4L</fullName>
    </submittedName>
</protein>
<evidence type="ECO:0000313" key="8">
    <source>
        <dbReference type="EMBL" id="WAK85046.1"/>
    </source>
</evidence>
<sequence length="107" mass="12076">MILINNVISILSLTSMLFFIGLFGIILNRKNILITIMSIELLLLTINLNFIFFSIYLDDIVGQVFVLFILTIAAAESAIGLAIITVFYRLKNSIELDIIKKNIIIKI</sequence>
<keyword evidence="6 7" id="KW-0472">Membrane</keyword>
<keyword evidence="8" id="KW-0496">Mitochondrion</keyword>
<evidence type="ECO:0000256" key="2">
    <source>
        <dbReference type="ARBA" id="ARBA00010519"/>
    </source>
</evidence>
<evidence type="ECO:0000256" key="7">
    <source>
        <dbReference type="SAM" id="Phobius"/>
    </source>
</evidence>
<dbReference type="PANTHER" id="PTHR11434">
    <property type="entry name" value="NADH-UBIQUINONE OXIDOREDUCTASE SUBUNIT ND4L"/>
    <property type="match status" value="1"/>
</dbReference>
<dbReference type="Pfam" id="PF00420">
    <property type="entry name" value="Oxidored_q2"/>
    <property type="match status" value="1"/>
</dbReference>
<accession>A0A9E8Z1U5</accession>
<evidence type="ECO:0000256" key="5">
    <source>
        <dbReference type="ARBA" id="ARBA00022989"/>
    </source>
</evidence>
<feature type="transmembrane region" description="Helical" evidence="7">
    <location>
        <begin position="63"/>
        <end position="88"/>
    </location>
</feature>